<sequence length="192" mass="21785">MRRQDGQILHLIDQPENYPAFADESSSREWPESGPGLAIVFIEDKQKLVKYLPQLITLPFDTVACWIAYPKKSSSIKSDLSRDIIWGILGADGLAPVSQISIDDDWSALRIRPDADVKRSEKTSVNIPQNLMEVLKTDDSALSFFMNLSATNRKEYIRWITDAKRPETVEKRLNTIISRLRAGLRNPSEKPS</sequence>
<dbReference type="Pfam" id="PF13376">
    <property type="entry name" value="OmdA"/>
    <property type="match status" value="1"/>
</dbReference>
<reference evidence="1" key="1">
    <citation type="submission" date="2021-09" db="EMBL/GenBank/DDBJ databases">
        <title>Fulvivirga sp. isolated from coastal sediment.</title>
        <authorList>
            <person name="Yu H."/>
        </authorList>
    </citation>
    <scope>NUCLEOTIDE SEQUENCE</scope>
    <source>
        <strain evidence="1">1062</strain>
    </source>
</reference>
<proteinExistence type="predicted"/>
<dbReference type="Proteomes" id="UP001139409">
    <property type="component" value="Unassembled WGS sequence"/>
</dbReference>
<gene>
    <name evidence="1" type="ORF">LDX50_25750</name>
</gene>
<keyword evidence="2" id="KW-1185">Reference proteome</keyword>
<accession>A0A9X1KYW0</accession>
<comment type="caution">
    <text evidence="1">The sequence shown here is derived from an EMBL/GenBank/DDBJ whole genome shotgun (WGS) entry which is preliminary data.</text>
</comment>
<evidence type="ECO:0000313" key="1">
    <source>
        <dbReference type="EMBL" id="MCA6078303.1"/>
    </source>
</evidence>
<evidence type="ECO:0000313" key="2">
    <source>
        <dbReference type="Proteomes" id="UP001139409"/>
    </source>
</evidence>
<dbReference type="RefSeq" id="WP_225699157.1">
    <property type="nucleotide sequence ID" value="NZ_JAIXNE010000005.1"/>
</dbReference>
<dbReference type="EMBL" id="JAIXNE010000005">
    <property type="protein sequence ID" value="MCA6078303.1"/>
    <property type="molecule type" value="Genomic_DNA"/>
</dbReference>
<organism evidence="1 2">
    <name type="scientific">Fulvivirga sedimenti</name>
    <dbReference type="NCBI Taxonomy" id="2879465"/>
    <lineage>
        <taxon>Bacteria</taxon>
        <taxon>Pseudomonadati</taxon>
        <taxon>Bacteroidota</taxon>
        <taxon>Cytophagia</taxon>
        <taxon>Cytophagales</taxon>
        <taxon>Fulvivirgaceae</taxon>
        <taxon>Fulvivirga</taxon>
    </lineage>
</organism>
<protein>
    <submittedName>
        <fullName evidence="1">YdeI/OmpD-associated family protein</fullName>
    </submittedName>
</protein>
<name>A0A9X1KYW0_9BACT</name>
<dbReference type="AlphaFoldDB" id="A0A9X1KYW0"/>